<evidence type="ECO:0000313" key="9">
    <source>
        <dbReference type="EMBL" id="KAK8147117.1"/>
    </source>
</evidence>
<keyword evidence="10" id="KW-1185">Reference proteome</keyword>
<evidence type="ECO:0000313" key="10">
    <source>
        <dbReference type="Proteomes" id="UP001397290"/>
    </source>
</evidence>
<keyword evidence="3 6" id="KW-0812">Transmembrane</keyword>
<dbReference type="GO" id="GO:0048280">
    <property type="term" value="P:vesicle fusion with Golgi apparatus"/>
    <property type="evidence" value="ECO:0007669"/>
    <property type="project" value="TreeGrafter"/>
</dbReference>
<proteinExistence type="inferred from homology"/>
<evidence type="ECO:0000256" key="6">
    <source>
        <dbReference type="RuleBase" id="RU361264"/>
    </source>
</evidence>
<dbReference type="InterPro" id="IPR006977">
    <property type="entry name" value="Yip1_dom"/>
</dbReference>
<dbReference type="Pfam" id="PF04893">
    <property type="entry name" value="Yip1"/>
    <property type="match status" value="1"/>
</dbReference>
<accession>A0AAW0RY80</accession>
<name>A0AAW0RY80_9HYPO</name>
<evidence type="ECO:0000256" key="2">
    <source>
        <dbReference type="ARBA" id="ARBA00010596"/>
    </source>
</evidence>
<feature type="transmembrane region" description="Helical" evidence="6">
    <location>
        <begin position="291"/>
        <end position="309"/>
    </location>
</feature>
<dbReference type="AlphaFoldDB" id="A0AAW0RY80"/>
<evidence type="ECO:0000256" key="3">
    <source>
        <dbReference type="ARBA" id="ARBA00022692"/>
    </source>
</evidence>
<feature type="transmembrane region" description="Helical" evidence="6">
    <location>
        <begin position="235"/>
        <end position="253"/>
    </location>
</feature>
<keyword evidence="4 6" id="KW-1133">Transmembrane helix</keyword>
<comment type="caution">
    <text evidence="9">The sequence shown here is derived from an EMBL/GenBank/DDBJ whole genome shotgun (WGS) entry which is preliminary data.</text>
</comment>
<evidence type="ECO:0000256" key="5">
    <source>
        <dbReference type="ARBA" id="ARBA00023136"/>
    </source>
</evidence>
<reference evidence="9 10" key="1">
    <citation type="submission" date="2020-02" db="EMBL/GenBank/DDBJ databases">
        <title>Comparative genomics of the hypocrealean fungal genus Beauvera.</title>
        <authorList>
            <person name="Showalter D.N."/>
            <person name="Bushley K.E."/>
            <person name="Rehner S.A."/>
        </authorList>
    </citation>
    <scope>NUCLEOTIDE SEQUENCE [LARGE SCALE GENOMIC DNA]</scope>
    <source>
        <strain evidence="9 10">ARSEF4384</strain>
    </source>
</reference>
<dbReference type="PANTHER" id="PTHR21236:SF2">
    <property type="entry name" value="PROTEIN YIPF"/>
    <property type="match status" value="1"/>
</dbReference>
<feature type="transmembrane region" description="Helical" evidence="6">
    <location>
        <begin position="171"/>
        <end position="190"/>
    </location>
</feature>
<feature type="region of interest" description="Disordered" evidence="7">
    <location>
        <begin position="200"/>
        <end position="221"/>
    </location>
</feature>
<sequence length="327" mass="33701">MSNYYGQGNAAPPYGADAGGGSGAQNLQFYPSTYAPGVGVSGAATPQQAAYGFTGGNVGGSVGFGGSAAQNGFSSGGFGGAGVSGRMGEHGGLRTGWLAAFSTEGYDGEPPLLEELGVNFGHIQSKTLAVLNPFRHIDQHIMDDSDLFGPMFFFLLFGFFLLFSGKVHFGYIYGLALLGSTSLHMILSLMSPAGDDGPSSFHGQYGGEAPPPTQGPSQHGGHFSATLTFPRSASVLGYCLLPLVVTSMFGVVMPMDTPLGIIVTSFAIMWSTYSASGMFCAVGRMKGMRALVAYPLALFYVGFGIMGIFSSRGSGSLANAAAKLNNS</sequence>
<keyword evidence="5 6" id="KW-0472">Membrane</keyword>
<evidence type="ECO:0000256" key="1">
    <source>
        <dbReference type="ARBA" id="ARBA00004141"/>
    </source>
</evidence>
<evidence type="ECO:0000256" key="7">
    <source>
        <dbReference type="SAM" id="MobiDB-lite"/>
    </source>
</evidence>
<evidence type="ECO:0000259" key="8">
    <source>
        <dbReference type="Pfam" id="PF04893"/>
    </source>
</evidence>
<organism evidence="9 10">
    <name type="scientific">Beauveria asiatica</name>
    <dbReference type="NCBI Taxonomy" id="1069075"/>
    <lineage>
        <taxon>Eukaryota</taxon>
        <taxon>Fungi</taxon>
        <taxon>Dikarya</taxon>
        <taxon>Ascomycota</taxon>
        <taxon>Pezizomycotina</taxon>
        <taxon>Sordariomycetes</taxon>
        <taxon>Hypocreomycetidae</taxon>
        <taxon>Hypocreales</taxon>
        <taxon>Cordycipitaceae</taxon>
        <taxon>Beauveria</taxon>
    </lineage>
</organism>
<dbReference type="PANTHER" id="PTHR21236">
    <property type="entry name" value="GOLGI MEMBRANE PROTEIN YIP1"/>
    <property type="match status" value="1"/>
</dbReference>
<feature type="transmembrane region" description="Helical" evidence="6">
    <location>
        <begin position="147"/>
        <end position="165"/>
    </location>
</feature>
<protein>
    <recommendedName>
        <fullName evidence="6">Protein YIP</fullName>
    </recommendedName>
</protein>
<evidence type="ECO:0000256" key="4">
    <source>
        <dbReference type="ARBA" id="ARBA00022989"/>
    </source>
</evidence>
<dbReference type="InterPro" id="IPR045231">
    <property type="entry name" value="Yip1/4-like"/>
</dbReference>
<dbReference type="GO" id="GO:0006888">
    <property type="term" value="P:endoplasmic reticulum to Golgi vesicle-mediated transport"/>
    <property type="evidence" value="ECO:0007669"/>
    <property type="project" value="InterPro"/>
</dbReference>
<feature type="transmembrane region" description="Helical" evidence="6">
    <location>
        <begin position="259"/>
        <end position="279"/>
    </location>
</feature>
<comment type="similarity">
    <text evidence="2 6">Belongs to the YIP1 family.</text>
</comment>
<dbReference type="GO" id="GO:0000139">
    <property type="term" value="C:Golgi membrane"/>
    <property type="evidence" value="ECO:0007669"/>
    <property type="project" value="UniProtKB-SubCell"/>
</dbReference>
<dbReference type="EMBL" id="JAAHCF010000169">
    <property type="protein sequence ID" value="KAK8147117.1"/>
    <property type="molecule type" value="Genomic_DNA"/>
</dbReference>
<feature type="domain" description="Yip1" evidence="8">
    <location>
        <begin position="130"/>
        <end position="306"/>
    </location>
</feature>
<gene>
    <name evidence="9" type="ORF">G3M48_002106</name>
</gene>
<comment type="subcellular location">
    <subcellularLocation>
        <location evidence="6">Golgi apparatus membrane</location>
        <topology evidence="6">Multi-pass membrane protein</topology>
    </subcellularLocation>
    <subcellularLocation>
        <location evidence="1">Membrane</location>
        <topology evidence="1">Multi-pass membrane protein</topology>
    </subcellularLocation>
</comment>
<dbReference type="GO" id="GO:0005802">
    <property type="term" value="C:trans-Golgi network"/>
    <property type="evidence" value="ECO:0007669"/>
    <property type="project" value="TreeGrafter"/>
</dbReference>
<dbReference type="Proteomes" id="UP001397290">
    <property type="component" value="Unassembled WGS sequence"/>
</dbReference>